<dbReference type="GO" id="GO:0004359">
    <property type="term" value="F:glutaminase activity"/>
    <property type="evidence" value="ECO:0007669"/>
    <property type="project" value="UniProtKB-UniRule"/>
</dbReference>
<comment type="similarity">
    <text evidence="2">Belongs to the CobB/CobQ family. GatD subfamily.</text>
</comment>
<dbReference type="RefSeq" id="WP_167040598.1">
    <property type="nucleotide sequence ID" value="NZ_BAAANA010000003.1"/>
</dbReference>
<keyword evidence="1 2" id="KW-0315">Glutamine amidotransferase</keyword>
<keyword evidence="2" id="KW-0436">Ligase</keyword>
<dbReference type="PROSITE" id="PS51274">
    <property type="entry name" value="GATASE_COBBQ"/>
    <property type="match status" value="1"/>
</dbReference>
<keyword evidence="2" id="KW-0378">Hydrolase</keyword>
<dbReference type="GO" id="GO:0140282">
    <property type="term" value="F:carbon-nitrogen ligase activity on lipid II"/>
    <property type="evidence" value="ECO:0007669"/>
    <property type="project" value="UniProtKB-UniRule"/>
</dbReference>
<dbReference type="GO" id="GO:0016740">
    <property type="term" value="F:transferase activity"/>
    <property type="evidence" value="ECO:0007669"/>
    <property type="project" value="UniProtKB-KW"/>
</dbReference>
<dbReference type="GO" id="GO:0071555">
    <property type="term" value="P:cell wall organization"/>
    <property type="evidence" value="ECO:0007669"/>
    <property type="project" value="UniProtKB-KW"/>
</dbReference>
<dbReference type="InterPro" id="IPR043702">
    <property type="entry name" value="Lipid_II_synth_GatD"/>
</dbReference>
<comment type="subunit">
    <text evidence="2">Forms a heterodimer with MurT.</text>
</comment>
<dbReference type="Pfam" id="PF07685">
    <property type="entry name" value="GATase_3"/>
    <property type="match status" value="1"/>
</dbReference>
<comment type="catalytic activity">
    <reaction evidence="2">
        <text>L-glutamine + H2O = L-glutamate + NH4(+)</text>
        <dbReference type="Rhea" id="RHEA:15889"/>
        <dbReference type="ChEBI" id="CHEBI:15377"/>
        <dbReference type="ChEBI" id="CHEBI:28938"/>
        <dbReference type="ChEBI" id="CHEBI:29985"/>
        <dbReference type="ChEBI" id="CHEBI:58359"/>
        <dbReference type="EC" id="3.5.1.2"/>
    </reaction>
</comment>
<evidence type="ECO:0000313" key="4">
    <source>
        <dbReference type="EMBL" id="NNH04203.1"/>
    </source>
</evidence>
<keyword evidence="5" id="KW-1185">Reference proteome</keyword>
<sequence>MTARITIAQLYAELLGVTGDRGNVEVLRTRAERAGLSADVVLVDVGQDLPDADIVVIGNGPLSAMRGIVDDLRRHTTPLAAHIAAGRGLLAIGGGAELLGGEISLSTGGTLAGLGTLPFRTERRAQRRVGYLVADAAGMRLVGFEDHSSLWHLDDGIAPFALVAEGKGTSDLADGARGEGVRSGNAIALRMQGPVLPLNPALADLLLARAAAEHDVAYSSGDAHADLDAFAREARAAIEARARSKTYSTIGI</sequence>
<dbReference type="GO" id="GO:0008360">
    <property type="term" value="P:regulation of cell shape"/>
    <property type="evidence" value="ECO:0007669"/>
    <property type="project" value="UniProtKB-KW"/>
</dbReference>
<keyword evidence="2" id="KW-0573">Peptidoglycan synthesis</keyword>
<accession>A0A7Y2M339</accession>
<dbReference type="EC" id="6.3.5.13" evidence="2"/>
<dbReference type="InterPro" id="IPR029062">
    <property type="entry name" value="Class_I_gatase-like"/>
</dbReference>
<comment type="caution">
    <text evidence="2">Lacks conserved residue(s) required for the propagation of feature annotation.</text>
</comment>
<dbReference type="HAMAP" id="MF_02213">
    <property type="entry name" value="Lipid_II_synth_GatD"/>
    <property type="match status" value="1"/>
</dbReference>
<dbReference type="EC" id="3.5.1.2" evidence="2"/>
<keyword evidence="2" id="KW-0961">Cell wall biogenesis/degradation</keyword>
<dbReference type="EMBL" id="JABEMB010000013">
    <property type="protein sequence ID" value="NNH04203.1"/>
    <property type="molecule type" value="Genomic_DNA"/>
</dbReference>
<dbReference type="AlphaFoldDB" id="A0A7Y2M339"/>
<evidence type="ECO:0000256" key="2">
    <source>
        <dbReference type="HAMAP-Rule" id="MF_02213"/>
    </source>
</evidence>
<comment type="pathway">
    <text evidence="2">Cell wall biogenesis; peptidoglycan biosynthesis.</text>
</comment>
<dbReference type="SUPFAM" id="SSF52317">
    <property type="entry name" value="Class I glutamine amidotransferase-like"/>
    <property type="match status" value="1"/>
</dbReference>
<comment type="function">
    <text evidence="2">The lipid II isoglutaminyl synthase complex catalyzes the formation of alpha-D-isoglutamine in the cell wall lipid II stem peptide. The GatD subunit catalyzes the hydrolysis of glutamine to glutamate and ammonia. The resulting ammonia molecule is channeled to the active site of MurT.</text>
</comment>
<gene>
    <name evidence="2" type="primary">gatD</name>
    <name evidence="4" type="ORF">HLA99_10105</name>
</gene>
<evidence type="ECO:0000259" key="3">
    <source>
        <dbReference type="Pfam" id="PF07685"/>
    </source>
</evidence>
<dbReference type="UniPathway" id="UPA00219"/>
<comment type="caution">
    <text evidence="4">The sequence shown here is derived from an EMBL/GenBank/DDBJ whole genome shotgun (WGS) entry which is preliminary data.</text>
</comment>
<reference evidence="4 5" key="1">
    <citation type="submission" date="2020-05" db="EMBL/GenBank/DDBJ databases">
        <title>MicrobeNet Type strains.</title>
        <authorList>
            <person name="Nicholson A.C."/>
        </authorList>
    </citation>
    <scope>NUCLEOTIDE SEQUENCE [LARGE SCALE GENOMIC DNA]</scope>
    <source>
        <strain evidence="4 5">JCM 14282</strain>
    </source>
</reference>
<protein>
    <recommendedName>
        <fullName evidence="2">Lipid II isoglutaminyl synthase (glutamine-hydrolyzing) subunit GatD</fullName>
        <ecNumber evidence="2">6.3.5.13</ecNumber>
    </recommendedName>
    <alternativeName>
        <fullName evidence="2">Lipid II isoglutaminyl synthase glutaminase subunit</fullName>
        <ecNumber evidence="2">3.5.1.2</ecNumber>
    </alternativeName>
</protein>
<keyword evidence="4" id="KW-0808">Transferase</keyword>
<dbReference type="Proteomes" id="UP000543598">
    <property type="component" value="Unassembled WGS sequence"/>
</dbReference>
<feature type="domain" description="CobB/CobQ-like glutamine amidotransferase" evidence="3">
    <location>
        <begin position="19"/>
        <end position="177"/>
    </location>
</feature>
<organism evidence="4 5">
    <name type="scientific">Microbacterium ulmi</name>
    <dbReference type="NCBI Taxonomy" id="179095"/>
    <lineage>
        <taxon>Bacteria</taxon>
        <taxon>Bacillati</taxon>
        <taxon>Actinomycetota</taxon>
        <taxon>Actinomycetes</taxon>
        <taxon>Micrococcales</taxon>
        <taxon>Microbacteriaceae</taxon>
        <taxon>Microbacterium</taxon>
    </lineage>
</organism>
<dbReference type="Gene3D" id="3.40.50.880">
    <property type="match status" value="1"/>
</dbReference>
<feature type="binding site" evidence="2">
    <location>
        <position position="127"/>
    </location>
    <ligand>
        <name>substrate</name>
    </ligand>
</feature>
<keyword evidence="2" id="KW-0133">Cell shape</keyword>
<proteinExistence type="inferred from homology"/>
<dbReference type="InterPro" id="IPR011698">
    <property type="entry name" value="GATase_3"/>
</dbReference>
<evidence type="ECO:0000313" key="5">
    <source>
        <dbReference type="Proteomes" id="UP000543598"/>
    </source>
</evidence>
<dbReference type="GO" id="GO:0009252">
    <property type="term" value="P:peptidoglycan biosynthetic process"/>
    <property type="evidence" value="ECO:0007669"/>
    <property type="project" value="UniProtKB-UniRule"/>
</dbReference>
<evidence type="ECO:0000256" key="1">
    <source>
        <dbReference type="ARBA" id="ARBA00022962"/>
    </source>
</evidence>
<comment type="catalytic activity">
    <reaction evidence="2">
        <text>beta-D-GlcNAc-(1-&gt;4)-Mur2Ac(oyl-L-Ala-gamma-D-Glu-L-Lys-D-Ala-D-Ala)-di-trans,octa-cis-undecaprenyl diphosphate + L-glutamine + ATP + H2O = beta-D-GlcNAc-(1-&gt;4)-Mur2Ac(oyl-L-Ala-D-isoglutaminyl-L-Lys-D-Ala-D-Ala)-di-trans,octa-cis-undecaprenyl diphosphate + L-glutamate + ADP + phosphate + H(+)</text>
        <dbReference type="Rhea" id="RHEA:57928"/>
        <dbReference type="ChEBI" id="CHEBI:15377"/>
        <dbReference type="ChEBI" id="CHEBI:15378"/>
        <dbReference type="ChEBI" id="CHEBI:29985"/>
        <dbReference type="ChEBI" id="CHEBI:30616"/>
        <dbReference type="ChEBI" id="CHEBI:43474"/>
        <dbReference type="ChEBI" id="CHEBI:58359"/>
        <dbReference type="ChEBI" id="CHEBI:60033"/>
        <dbReference type="ChEBI" id="CHEBI:62233"/>
        <dbReference type="ChEBI" id="CHEBI:456216"/>
        <dbReference type="EC" id="6.3.5.13"/>
    </reaction>
</comment>
<name>A0A7Y2M339_9MICO</name>